<dbReference type="InterPro" id="IPR036770">
    <property type="entry name" value="Ankyrin_rpt-contain_sf"/>
</dbReference>
<dbReference type="InterPro" id="IPR002110">
    <property type="entry name" value="Ankyrin_rpt"/>
</dbReference>
<proteinExistence type="predicted"/>
<dbReference type="SUPFAM" id="SSF48403">
    <property type="entry name" value="Ankyrin repeat"/>
    <property type="match status" value="1"/>
</dbReference>
<gene>
    <name evidence="4" type="ORF">MEDL_28137</name>
</gene>
<feature type="repeat" description="ANK" evidence="3">
    <location>
        <begin position="72"/>
        <end position="105"/>
    </location>
</feature>
<dbReference type="PANTHER" id="PTHR24198">
    <property type="entry name" value="ANKYRIN REPEAT AND PROTEIN KINASE DOMAIN-CONTAINING PROTEIN"/>
    <property type="match status" value="1"/>
</dbReference>
<protein>
    <submittedName>
        <fullName evidence="4">Uncharacterized protein</fullName>
    </submittedName>
</protein>
<organism evidence="4 5">
    <name type="scientific">Mytilus edulis</name>
    <name type="common">Blue mussel</name>
    <dbReference type="NCBI Taxonomy" id="6550"/>
    <lineage>
        <taxon>Eukaryota</taxon>
        <taxon>Metazoa</taxon>
        <taxon>Spiralia</taxon>
        <taxon>Lophotrochozoa</taxon>
        <taxon>Mollusca</taxon>
        <taxon>Bivalvia</taxon>
        <taxon>Autobranchia</taxon>
        <taxon>Pteriomorphia</taxon>
        <taxon>Mytilida</taxon>
        <taxon>Mytiloidea</taxon>
        <taxon>Mytilidae</taxon>
        <taxon>Mytilinae</taxon>
        <taxon>Mytilus</taxon>
    </lineage>
</organism>
<evidence type="ECO:0000256" key="3">
    <source>
        <dbReference type="PROSITE-ProRule" id="PRU00023"/>
    </source>
</evidence>
<keyword evidence="2 3" id="KW-0040">ANK repeat</keyword>
<comment type="caution">
    <text evidence="4">The sequence shown here is derived from an EMBL/GenBank/DDBJ whole genome shotgun (WGS) entry which is preliminary data.</text>
</comment>
<dbReference type="OrthoDB" id="269822at2759"/>
<name>A0A8S3S155_MYTED</name>
<dbReference type="AlphaFoldDB" id="A0A8S3S155"/>
<dbReference type="SMART" id="SM00248">
    <property type="entry name" value="ANK"/>
    <property type="match status" value="2"/>
</dbReference>
<reference evidence="4" key="1">
    <citation type="submission" date="2021-03" db="EMBL/GenBank/DDBJ databases">
        <authorList>
            <person name="Bekaert M."/>
        </authorList>
    </citation>
    <scope>NUCLEOTIDE SEQUENCE</scope>
</reference>
<evidence type="ECO:0000256" key="1">
    <source>
        <dbReference type="ARBA" id="ARBA00022737"/>
    </source>
</evidence>
<keyword evidence="1" id="KW-0677">Repeat</keyword>
<dbReference type="PANTHER" id="PTHR24198:SF165">
    <property type="entry name" value="ANKYRIN REPEAT-CONTAINING PROTEIN-RELATED"/>
    <property type="match status" value="1"/>
</dbReference>
<dbReference type="Proteomes" id="UP000683360">
    <property type="component" value="Unassembled WGS sequence"/>
</dbReference>
<evidence type="ECO:0000313" key="5">
    <source>
        <dbReference type="Proteomes" id="UP000683360"/>
    </source>
</evidence>
<keyword evidence="5" id="KW-1185">Reference proteome</keyword>
<dbReference type="PROSITE" id="PS50088">
    <property type="entry name" value="ANK_REPEAT"/>
    <property type="match status" value="2"/>
</dbReference>
<feature type="repeat" description="ANK" evidence="3">
    <location>
        <begin position="39"/>
        <end position="71"/>
    </location>
</feature>
<sequence length="178" mass="19933">MQSKECNLINAVVEGRSKDVSELLNDGTNVNYVENKSGLDTTPLYVAVCNNEIEIVNILFRHGADPNIPDKDGKTPLFMALYDDVDIKIFELLIDHGADMNCCNMLGGNALLSLFKYFTTIGEGMCYTRISRLLELSKDVLSPNPEGKCPIHFIHVTRPSEEEQSSKNENYNCVFFSD</sequence>
<evidence type="ECO:0000256" key="2">
    <source>
        <dbReference type="ARBA" id="ARBA00023043"/>
    </source>
</evidence>
<accession>A0A8S3S155</accession>
<dbReference type="EMBL" id="CAJPWZ010001405">
    <property type="protein sequence ID" value="CAG2214282.1"/>
    <property type="molecule type" value="Genomic_DNA"/>
</dbReference>
<dbReference type="PROSITE" id="PS50297">
    <property type="entry name" value="ANK_REP_REGION"/>
    <property type="match status" value="2"/>
</dbReference>
<evidence type="ECO:0000313" key="4">
    <source>
        <dbReference type="EMBL" id="CAG2214282.1"/>
    </source>
</evidence>
<dbReference type="Gene3D" id="1.25.40.20">
    <property type="entry name" value="Ankyrin repeat-containing domain"/>
    <property type="match status" value="1"/>
</dbReference>
<dbReference type="Pfam" id="PF12796">
    <property type="entry name" value="Ank_2"/>
    <property type="match status" value="1"/>
</dbReference>